<comment type="caution">
    <text evidence="5">The sequence shown here is derived from an EMBL/GenBank/DDBJ whole genome shotgun (WGS) entry which is preliminary data.</text>
</comment>
<organism evidence="5 6">
    <name type="scientific">Cryptosporidium ubiquitum</name>
    <dbReference type="NCBI Taxonomy" id="857276"/>
    <lineage>
        <taxon>Eukaryota</taxon>
        <taxon>Sar</taxon>
        <taxon>Alveolata</taxon>
        <taxon>Apicomplexa</taxon>
        <taxon>Conoidasida</taxon>
        <taxon>Coccidia</taxon>
        <taxon>Eucoccidiorida</taxon>
        <taxon>Eimeriorina</taxon>
        <taxon>Cryptosporidiidae</taxon>
        <taxon>Cryptosporidium</taxon>
    </lineage>
</organism>
<protein>
    <recommendedName>
        <fullName evidence="4">SP-RING-type domain-containing protein</fullName>
    </recommendedName>
</protein>
<feature type="domain" description="SP-RING-type" evidence="4">
    <location>
        <begin position="104"/>
        <end position="166"/>
    </location>
</feature>
<dbReference type="VEuPathDB" id="CryptoDB:cubi_03489"/>
<dbReference type="GO" id="GO:0008270">
    <property type="term" value="F:zinc ion binding"/>
    <property type="evidence" value="ECO:0007669"/>
    <property type="project" value="UniProtKB-KW"/>
</dbReference>
<dbReference type="GeneID" id="39980281"/>
<dbReference type="CDD" id="cd16651">
    <property type="entry name" value="SPL-RING_NSE2"/>
    <property type="match status" value="1"/>
</dbReference>
<dbReference type="Pfam" id="PF11789">
    <property type="entry name" value="zf-Nse"/>
    <property type="match status" value="1"/>
</dbReference>
<evidence type="ECO:0000259" key="4">
    <source>
        <dbReference type="Pfam" id="PF11789"/>
    </source>
</evidence>
<keyword evidence="6" id="KW-1185">Reference proteome</keyword>
<proteinExistence type="predicted"/>
<dbReference type="RefSeq" id="XP_028874946.1">
    <property type="nucleotide sequence ID" value="XM_029020502.1"/>
</dbReference>
<dbReference type="InterPro" id="IPR013083">
    <property type="entry name" value="Znf_RING/FYVE/PHD"/>
</dbReference>
<keyword evidence="3" id="KW-0862">Zinc</keyword>
<reference evidence="5 6" key="1">
    <citation type="submission" date="2016-10" db="EMBL/GenBank/DDBJ databases">
        <title>Reductive evolution of mitochondrial metabolism and differential evolution of invasion-related proteins in Cryptosporidium.</title>
        <authorList>
            <person name="Liu S."/>
            <person name="Roellig D.M."/>
            <person name="Guo Y."/>
            <person name="Li N."/>
            <person name="Frace M.A."/>
            <person name="Tang K."/>
            <person name="Zhang L."/>
            <person name="Feng Y."/>
            <person name="Xiao L."/>
        </authorList>
    </citation>
    <scope>NUCLEOTIDE SEQUENCE [LARGE SCALE GENOMIC DNA]</scope>
    <source>
        <strain evidence="5">39726</strain>
    </source>
</reference>
<keyword evidence="2" id="KW-0863">Zinc-finger</keyword>
<gene>
    <name evidence="5" type="ORF">cubi_03489</name>
</gene>
<sequence>MDNILRNYLNSLNELSIKCDTLLEKYKLSENLNVDGRQKLYELFVSFEEMKLWSKSVLYGGNDRPYEKFKALNTDFEYFREMLIARLELTDVGQQKSKDQVSIISRKVLPKVCCLTREVFRDPVSHRYETSEKIENMCKNHIYEKDALLKYLGNSKKKICPIAGCNFLVIKRFLKRDKEVLDQIQNGSSIKTEGQENIQSLLD</sequence>
<dbReference type="AlphaFoldDB" id="A0A1J4MJQ4"/>
<evidence type="ECO:0000256" key="3">
    <source>
        <dbReference type="ARBA" id="ARBA00022833"/>
    </source>
</evidence>
<name>A0A1J4MJQ4_9CRYT</name>
<accession>A0A1J4MJQ4</accession>
<keyword evidence="1" id="KW-0479">Metal-binding</keyword>
<dbReference type="Proteomes" id="UP000186176">
    <property type="component" value="Unassembled WGS sequence"/>
</dbReference>
<dbReference type="EMBL" id="LRBP01000014">
    <property type="protein sequence ID" value="OII73691.1"/>
    <property type="molecule type" value="Genomic_DNA"/>
</dbReference>
<dbReference type="OrthoDB" id="26899at2759"/>
<dbReference type="Gene3D" id="3.30.40.10">
    <property type="entry name" value="Zinc/RING finger domain, C3HC4 (zinc finger)"/>
    <property type="match status" value="1"/>
</dbReference>
<evidence type="ECO:0000313" key="5">
    <source>
        <dbReference type="EMBL" id="OII73691.1"/>
    </source>
</evidence>
<evidence type="ECO:0000256" key="2">
    <source>
        <dbReference type="ARBA" id="ARBA00022771"/>
    </source>
</evidence>
<dbReference type="InterPro" id="IPR004181">
    <property type="entry name" value="Znf_MIZ"/>
</dbReference>
<evidence type="ECO:0000256" key="1">
    <source>
        <dbReference type="ARBA" id="ARBA00022723"/>
    </source>
</evidence>
<evidence type="ECO:0000313" key="6">
    <source>
        <dbReference type="Proteomes" id="UP000186176"/>
    </source>
</evidence>